<proteinExistence type="predicted"/>
<dbReference type="Proteomes" id="UP001596548">
    <property type="component" value="Unassembled WGS sequence"/>
</dbReference>
<protein>
    <submittedName>
        <fullName evidence="1">Uncharacterized protein</fullName>
    </submittedName>
</protein>
<dbReference type="RefSeq" id="WP_378975134.1">
    <property type="nucleotide sequence ID" value="NZ_JBHTBJ010000032.1"/>
</dbReference>
<reference evidence="2" key="1">
    <citation type="journal article" date="2019" name="Int. J. Syst. Evol. Microbiol.">
        <title>The Global Catalogue of Microorganisms (GCM) 10K type strain sequencing project: providing services to taxonomists for standard genome sequencing and annotation.</title>
        <authorList>
            <consortium name="The Broad Institute Genomics Platform"/>
            <consortium name="The Broad Institute Genome Sequencing Center for Infectious Disease"/>
            <person name="Wu L."/>
            <person name="Ma J."/>
        </authorList>
    </citation>
    <scope>NUCLEOTIDE SEQUENCE [LARGE SCALE GENOMIC DNA]</scope>
    <source>
        <strain evidence="2">XZYJT-10</strain>
    </source>
</reference>
<keyword evidence="2" id="KW-1185">Reference proteome</keyword>
<gene>
    <name evidence="1" type="ORF">ACFQS1_30645</name>
</gene>
<dbReference type="EMBL" id="JBHTBJ010000032">
    <property type="protein sequence ID" value="MFC7278364.1"/>
    <property type="molecule type" value="Genomic_DNA"/>
</dbReference>
<accession>A0ABW2HYU6</accession>
<name>A0ABW2HYU6_9ACTN</name>
<evidence type="ECO:0000313" key="2">
    <source>
        <dbReference type="Proteomes" id="UP001596548"/>
    </source>
</evidence>
<organism evidence="1 2">
    <name type="scientific">Paractinoplanes rhizophilus</name>
    <dbReference type="NCBI Taxonomy" id="1416877"/>
    <lineage>
        <taxon>Bacteria</taxon>
        <taxon>Bacillati</taxon>
        <taxon>Actinomycetota</taxon>
        <taxon>Actinomycetes</taxon>
        <taxon>Micromonosporales</taxon>
        <taxon>Micromonosporaceae</taxon>
        <taxon>Paractinoplanes</taxon>
    </lineage>
</organism>
<evidence type="ECO:0000313" key="1">
    <source>
        <dbReference type="EMBL" id="MFC7278364.1"/>
    </source>
</evidence>
<sequence length="156" mass="16890">MVFREPETGWWEAQARATVTVAAIREGDGAWHPEMVLSHLAEIAGAEALLVVFGSNARSAQHALVADLRARLPRHEIVAIGVRHRHGDLLRDAATVEGLLDAGGVPVVITPVSAMHDVTAEIASYLRADRVLRVLRTLAGAELRQVWSRSRAPSLS</sequence>
<comment type="caution">
    <text evidence="1">The sequence shown here is derived from an EMBL/GenBank/DDBJ whole genome shotgun (WGS) entry which is preliminary data.</text>
</comment>